<keyword evidence="4" id="KW-0378">Hydrolase</keyword>
<name>A0ABW1JWA4_9NOCA</name>
<dbReference type="EMBL" id="JBHSQN010000013">
    <property type="protein sequence ID" value="MFC6013425.1"/>
    <property type="molecule type" value="Genomic_DNA"/>
</dbReference>
<evidence type="ECO:0000313" key="9">
    <source>
        <dbReference type="Proteomes" id="UP001596223"/>
    </source>
</evidence>
<dbReference type="InterPro" id="IPR036264">
    <property type="entry name" value="Bact_exopeptidase_dim_dom"/>
</dbReference>
<dbReference type="SUPFAM" id="SSF53187">
    <property type="entry name" value="Zn-dependent exopeptidases"/>
    <property type="match status" value="1"/>
</dbReference>
<comment type="caution">
    <text evidence="8">The sequence shown here is derived from an EMBL/GenBank/DDBJ whole genome shotgun (WGS) entry which is preliminary data.</text>
</comment>
<evidence type="ECO:0000256" key="3">
    <source>
        <dbReference type="ARBA" id="ARBA00022723"/>
    </source>
</evidence>
<dbReference type="SUPFAM" id="SSF53474">
    <property type="entry name" value="alpha/beta-Hydrolases"/>
    <property type="match status" value="1"/>
</dbReference>
<sequence>MRPITVTPSRSPVTEGVDDEVARRLAVALRCATVSTEDPARTADAEFVRLAEHLEAAFPLVHAELTLTRFGHSRLYRWAGVEPDAVSAILLAHQDVVPVDDAQRWTHPPFDGTVDDEFIWGRGAIDDKSRVLAVLEAIEWALAAGIRPHHTVFLAFGHDEEVFGDGGAVRMARYLRDEGVRAELLLDEGGVITDGVADGVDRPVASIMLGEKGYATVRLSVRETGGHSSMPGKQTAVGRLARAVARVQDHPMPLRLTPVISDMLARMRVALPEPRRRLLELTDSRALSALAGPLLTRIMAAGPTTEALVRTTTAPTVISGGVKANVLPQSAEALVNFRILPGDSVAGVLAHCVRVIGDRGVRVELVGPTSEPSRIDAPGPAYALIADIATEVVPGIVTTTGIVPGATDSRHYDGLAATRCNFAPIVLTSADLERIHGTDERISRLNYARLIEFNRRLIERLAATPESRRIASMTTDTGEFAGHGGTIAWRAWQPETTPRAVIVLVHGVAEHSGRYEHVGDALAEQGYAVYALDHVGHGRSEGAAANIGSMQAAADNTATLLELAGAAHPGVPRFLLGHSMGSLVVLHLATRAPVDVAGIVVSAPPLDIPLGNPLQRLAAPLLTRVAPNLGVLTLDSSAISRDPEVVRAYDADPLVFRGKLPARTAVEILEHTALVKQRLGRLTAPVLVLHGTADIIAAPSSSDLIERDAGSTDVTVLRYSGLYHEVFNEPERAKVIGDVTDWLSTHVTGQ</sequence>
<dbReference type="Gene3D" id="3.40.50.1820">
    <property type="entry name" value="alpha/beta hydrolase"/>
    <property type="match status" value="1"/>
</dbReference>
<evidence type="ECO:0000256" key="4">
    <source>
        <dbReference type="ARBA" id="ARBA00022801"/>
    </source>
</evidence>
<dbReference type="Gene3D" id="1.10.150.900">
    <property type="match status" value="1"/>
</dbReference>
<dbReference type="Pfam" id="PF12146">
    <property type="entry name" value="Hydrolase_4"/>
    <property type="match status" value="1"/>
</dbReference>
<keyword evidence="9" id="KW-1185">Reference proteome</keyword>
<dbReference type="InterPro" id="IPR047177">
    <property type="entry name" value="Pept_M20A"/>
</dbReference>
<feature type="domain" description="Peptidase M20 dimerisation" evidence="6">
    <location>
        <begin position="210"/>
        <end position="360"/>
    </location>
</feature>
<comment type="similarity">
    <text evidence="1">Belongs to the peptidase M20A family.</text>
</comment>
<dbReference type="PANTHER" id="PTHR45962">
    <property type="entry name" value="N-FATTY-ACYL-AMINO ACID SYNTHASE/HYDROLASE PM20D1"/>
    <property type="match status" value="1"/>
</dbReference>
<dbReference type="InterPro" id="IPR029058">
    <property type="entry name" value="AB_hydrolase_fold"/>
</dbReference>
<keyword evidence="5" id="KW-0862">Zinc</keyword>
<dbReference type="Pfam" id="PF01546">
    <property type="entry name" value="Peptidase_M20"/>
    <property type="match status" value="1"/>
</dbReference>
<dbReference type="InterPro" id="IPR002933">
    <property type="entry name" value="Peptidase_M20"/>
</dbReference>
<gene>
    <name evidence="8" type="ORF">ACFP3H_20415</name>
</gene>
<dbReference type="Gene3D" id="3.40.630.10">
    <property type="entry name" value="Zn peptidases"/>
    <property type="match status" value="1"/>
</dbReference>
<keyword evidence="2" id="KW-0645">Protease</keyword>
<protein>
    <submittedName>
        <fullName evidence="8">M20/M25/M40 family metallo-hydrolase</fullName>
    </submittedName>
</protein>
<dbReference type="PANTHER" id="PTHR45962:SF1">
    <property type="entry name" value="N-FATTY-ACYL-AMINO ACID SYNTHASE_HYDROLASE PM20D1"/>
    <property type="match status" value="1"/>
</dbReference>
<dbReference type="Gene3D" id="3.30.70.360">
    <property type="match status" value="1"/>
</dbReference>
<feature type="domain" description="Serine aminopeptidase S33" evidence="7">
    <location>
        <begin position="497"/>
        <end position="731"/>
    </location>
</feature>
<evidence type="ECO:0000259" key="6">
    <source>
        <dbReference type="Pfam" id="PF07687"/>
    </source>
</evidence>
<evidence type="ECO:0000256" key="2">
    <source>
        <dbReference type="ARBA" id="ARBA00022670"/>
    </source>
</evidence>
<evidence type="ECO:0000313" key="8">
    <source>
        <dbReference type="EMBL" id="MFC6013425.1"/>
    </source>
</evidence>
<evidence type="ECO:0000256" key="1">
    <source>
        <dbReference type="ARBA" id="ARBA00006247"/>
    </source>
</evidence>
<keyword evidence="3" id="KW-0479">Metal-binding</keyword>
<dbReference type="RefSeq" id="WP_378608375.1">
    <property type="nucleotide sequence ID" value="NZ_JBHSQN010000013.1"/>
</dbReference>
<reference evidence="9" key="1">
    <citation type="journal article" date="2019" name="Int. J. Syst. Evol. Microbiol.">
        <title>The Global Catalogue of Microorganisms (GCM) 10K type strain sequencing project: providing services to taxonomists for standard genome sequencing and annotation.</title>
        <authorList>
            <consortium name="The Broad Institute Genomics Platform"/>
            <consortium name="The Broad Institute Genome Sequencing Center for Infectious Disease"/>
            <person name="Wu L."/>
            <person name="Ma J."/>
        </authorList>
    </citation>
    <scope>NUCLEOTIDE SEQUENCE [LARGE SCALE GENOMIC DNA]</scope>
    <source>
        <strain evidence="9">CCUG 36956</strain>
    </source>
</reference>
<evidence type="ECO:0000259" key="7">
    <source>
        <dbReference type="Pfam" id="PF12146"/>
    </source>
</evidence>
<evidence type="ECO:0000256" key="5">
    <source>
        <dbReference type="ARBA" id="ARBA00022833"/>
    </source>
</evidence>
<dbReference type="InterPro" id="IPR011650">
    <property type="entry name" value="Peptidase_M20_dimer"/>
</dbReference>
<dbReference type="SUPFAM" id="SSF55031">
    <property type="entry name" value="Bacterial exopeptidase dimerisation domain"/>
    <property type="match status" value="1"/>
</dbReference>
<proteinExistence type="inferred from homology"/>
<dbReference type="Proteomes" id="UP001596223">
    <property type="component" value="Unassembled WGS sequence"/>
</dbReference>
<dbReference type="InterPro" id="IPR022742">
    <property type="entry name" value="Hydrolase_4"/>
</dbReference>
<organism evidence="8 9">
    <name type="scientific">Nocardia lasii</name>
    <dbReference type="NCBI Taxonomy" id="1616107"/>
    <lineage>
        <taxon>Bacteria</taxon>
        <taxon>Bacillati</taxon>
        <taxon>Actinomycetota</taxon>
        <taxon>Actinomycetes</taxon>
        <taxon>Mycobacteriales</taxon>
        <taxon>Nocardiaceae</taxon>
        <taxon>Nocardia</taxon>
    </lineage>
</organism>
<dbReference type="Pfam" id="PF07687">
    <property type="entry name" value="M20_dimer"/>
    <property type="match status" value="1"/>
</dbReference>
<accession>A0ABW1JWA4</accession>